<proteinExistence type="predicted"/>
<name>A0A7C8RFE6_ORBOL</name>
<sequence>MRFNILSIVALPVFLGCVDGVLASTLSCKPAAKSCAASARQAAPCTSLFLKNKVKRPTCTVIPAPVTVTKKVTPAASTALVTITQTVSTTQTETLPTTIIPQTMEIVEVEIRVATVTVYATEFDTTTAIVETKTITVYPIQTFICKNRKRDALPTAAVEIDGLVKRTPLPKCCGCFLTSTKTAARQTKTVTTTLPKATVTKKITKTVTATSITTAIPSSSTIVGTTTETITTTRTETETKTKTITETVPATQTSYYDVCETPYTYSGRNAFEYRGTSGITAPAGTDTLSKCCGLCFGSMNCANFVFDTITKTCAIHQITNADEVQTNCTSPKCNIGRASGNFSERPNNELYGIGPCGGTVVR</sequence>
<dbReference type="EMBL" id="JAABOJ010000027">
    <property type="protein sequence ID" value="KAF3277713.1"/>
    <property type="molecule type" value="Genomic_DNA"/>
</dbReference>
<reference evidence="2 3" key="1">
    <citation type="submission" date="2020-01" db="EMBL/GenBank/DDBJ databases">
        <authorList>
            <person name="Palmer J.M."/>
        </authorList>
    </citation>
    <scope>NUCLEOTIDE SEQUENCE [LARGE SCALE GENOMIC DNA]</scope>
    <source>
        <strain evidence="2 3">TWF970</strain>
    </source>
</reference>
<comment type="caution">
    <text evidence="2">The sequence shown here is derived from an EMBL/GenBank/DDBJ whole genome shotgun (WGS) entry which is preliminary data.</text>
</comment>
<dbReference type="AlphaFoldDB" id="A0A7C8RFE6"/>
<gene>
    <name evidence="2" type="ORF">TWF970_004966</name>
</gene>
<dbReference type="Proteomes" id="UP000474640">
    <property type="component" value="Unassembled WGS sequence"/>
</dbReference>
<keyword evidence="1" id="KW-0732">Signal</keyword>
<evidence type="ECO:0000313" key="2">
    <source>
        <dbReference type="EMBL" id="KAF3277713.1"/>
    </source>
</evidence>
<dbReference type="OrthoDB" id="5425986at2759"/>
<feature type="signal peptide" evidence="1">
    <location>
        <begin position="1"/>
        <end position="23"/>
    </location>
</feature>
<evidence type="ECO:0000256" key="1">
    <source>
        <dbReference type="SAM" id="SignalP"/>
    </source>
</evidence>
<evidence type="ECO:0000313" key="3">
    <source>
        <dbReference type="Proteomes" id="UP000474640"/>
    </source>
</evidence>
<protein>
    <recommendedName>
        <fullName evidence="4">Apple domain-containing protein</fullName>
    </recommendedName>
</protein>
<evidence type="ECO:0008006" key="4">
    <source>
        <dbReference type="Google" id="ProtNLM"/>
    </source>
</evidence>
<dbReference type="OMA" id="ITHINGA"/>
<dbReference type="PROSITE" id="PS51257">
    <property type="entry name" value="PROKAR_LIPOPROTEIN"/>
    <property type="match status" value="1"/>
</dbReference>
<feature type="chain" id="PRO_5028809469" description="Apple domain-containing protein" evidence="1">
    <location>
        <begin position="24"/>
        <end position="362"/>
    </location>
</feature>
<organism evidence="2 3">
    <name type="scientific">Orbilia oligospora</name>
    <name type="common">Nematode-trapping fungus</name>
    <name type="synonym">Arthrobotrys oligospora</name>
    <dbReference type="NCBI Taxonomy" id="2813651"/>
    <lineage>
        <taxon>Eukaryota</taxon>
        <taxon>Fungi</taxon>
        <taxon>Dikarya</taxon>
        <taxon>Ascomycota</taxon>
        <taxon>Pezizomycotina</taxon>
        <taxon>Orbiliomycetes</taxon>
        <taxon>Orbiliales</taxon>
        <taxon>Orbiliaceae</taxon>
        <taxon>Orbilia</taxon>
    </lineage>
</organism>
<accession>A0A7C8RFE6</accession>